<keyword evidence="1" id="KW-1133">Transmembrane helix</keyword>
<accession>A0A927FBW3</accession>
<protein>
    <submittedName>
        <fullName evidence="2">DUF4112 domain-containing protein</fullName>
    </submittedName>
</protein>
<dbReference type="InterPro" id="IPR025187">
    <property type="entry name" value="DUF4112"/>
</dbReference>
<keyword evidence="1" id="KW-0472">Membrane</keyword>
<keyword evidence="1" id="KW-0812">Transmembrane</keyword>
<dbReference type="AlphaFoldDB" id="A0A927FBW3"/>
<organism evidence="2 3">
    <name type="scientific">Pelagicoccus enzymogenes</name>
    <dbReference type="NCBI Taxonomy" id="2773457"/>
    <lineage>
        <taxon>Bacteria</taxon>
        <taxon>Pseudomonadati</taxon>
        <taxon>Verrucomicrobiota</taxon>
        <taxon>Opitutia</taxon>
        <taxon>Puniceicoccales</taxon>
        <taxon>Pelagicoccaceae</taxon>
        <taxon>Pelagicoccus</taxon>
    </lineage>
</organism>
<reference evidence="2" key="1">
    <citation type="submission" date="2020-09" db="EMBL/GenBank/DDBJ databases">
        <title>Pelagicoccus enzymogenes sp. nov. with an EPS production, isolated from marine sediment.</title>
        <authorList>
            <person name="Feng X."/>
        </authorList>
    </citation>
    <scope>NUCLEOTIDE SEQUENCE</scope>
    <source>
        <strain evidence="2">NFK12</strain>
    </source>
</reference>
<evidence type="ECO:0000256" key="1">
    <source>
        <dbReference type="SAM" id="Phobius"/>
    </source>
</evidence>
<evidence type="ECO:0000313" key="2">
    <source>
        <dbReference type="EMBL" id="MBD5780875.1"/>
    </source>
</evidence>
<proteinExistence type="predicted"/>
<comment type="caution">
    <text evidence="2">The sequence shown here is derived from an EMBL/GenBank/DDBJ whole genome shotgun (WGS) entry which is preliminary data.</text>
</comment>
<gene>
    <name evidence="2" type="ORF">IEN85_15355</name>
</gene>
<keyword evidence="3" id="KW-1185">Reference proteome</keyword>
<name>A0A927FBW3_9BACT</name>
<feature type="transmembrane region" description="Helical" evidence="1">
    <location>
        <begin position="37"/>
        <end position="58"/>
    </location>
</feature>
<sequence length="122" mass="13554">MPSPLENDLKRLDHIATFMDSAFRIPGTQVRIGWDPLIGLIPGIGDTFSLLVLFYFLAVGWRHGVAKRVLLLMVGRHLMDALLGSVPVAGDLFDVFYRANEKNLHSIREALAQKAESPKLVS</sequence>
<dbReference type="Pfam" id="PF13430">
    <property type="entry name" value="DUF4112"/>
    <property type="match status" value="1"/>
</dbReference>
<dbReference type="RefSeq" id="WP_191617982.1">
    <property type="nucleotide sequence ID" value="NZ_JACYFG010000038.1"/>
</dbReference>
<dbReference type="Proteomes" id="UP000622317">
    <property type="component" value="Unassembled WGS sequence"/>
</dbReference>
<dbReference type="PANTHER" id="PTHR35519:SF2">
    <property type="entry name" value="PH DOMAIN PROTEIN"/>
    <property type="match status" value="1"/>
</dbReference>
<dbReference type="PANTHER" id="PTHR35519">
    <property type="entry name" value="MEMBRANE PROTEINS"/>
    <property type="match status" value="1"/>
</dbReference>
<dbReference type="EMBL" id="JACYFG010000038">
    <property type="protein sequence ID" value="MBD5780875.1"/>
    <property type="molecule type" value="Genomic_DNA"/>
</dbReference>
<evidence type="ECO:0000313" key="3">
    <source>
        <dbReference type="Proteomes" id="UP000622317"/>
    </source>
</evidence>